<feature type="site" description="Essential for prephenate dehydratase activity" evidence="8">
    <location>
        <position position="194"/>
    </location>
</feature>
<dbReference type="Pfam" id="PF00800">
    <property type="entry name" value="PDT"/>
    <property type="match status" value="1"/>
</dbReference>
<proteinExistence type="predicted"/>
<accession>A0A3B7N265</accession>
<dbReference type="SUPFAM" id="SSF55021">
    <property type="entry name" value="ACT-like"/>
    <property type="match status" value="1"/>
</dbReference>
<dbReference type="SUPFAM" id="SSF53850">
    <property type="entry name" value="Periplasmic binding protein-like II"/>
    <property type="match status" value="1"/>
</dbReference>
<evidence type="ECO:0000256" key="4">
    <source>
        <dbReference type="ARBA" id="ARBA00023141"/>
    </source>
</evidence>
<feature type="domain" description="ACT" evidence="11">
    <location>
        <begin position="215"/>
        <end position="291"/>
    </location>
</feature>
<evidence type="ECO:0000259" key="11">
    <source>
        <dbReference type="PROSITE" id="PS51671"/>
    </source>
</evidence>
<sequence length="294" mass="32617">MEQQRQLDPLNNSSSPKTAGKGIRVSIQGYEGSFHQVAAQQFFGAAVEVIPCATFREVVKIAANKKESEGGVMAIENSIAGSILPNYNLLQKSNLTIIGEIYLPIKQQLLVNPGVKLEDIREVHSHHMAIQQCLEFLDKYDWKLVETEDTALSAKHLHQHRSKHTAAIASKLAADLFELEVLAPNIHTMKSNYTRFLVLQPEGVAQPVADANKASVNFHTDHSRGSLARVLSKIAEGGINLSKLQSFPIPGSDWEYSFHADMEFDALEQFNTVIEQIKPITAELKIYGVYKNGK</sequence>
<organism evidence="12 13">
    <name type="scientific">Paraflavitalea soli</name>
    <dbReference type="NCBI Taxonomy" id="2315862"/>
    <lineage>
        <taxon>Bacteria</taxon>
        <taxon>Pseudomonadati</taxon>
        <taxon>Bacteroidota</taxon>
        <taxon>Chitinophagia</taxon>
        <taxon>Chitinophagales</taxon>
        <taxon>Chitinophagaceae</taxon>
        <taxon>Paraflavitalea</taxon>
    </lineage>
</organism>
<keyword evidence="5" id="KW-0584">Phenylalanine biosynthesis</keyword>
<dbReference type="PROSITE" id="PS51671">
    <property type="entry name" value="ACT"/>
    <property type="match status" value="1"/>
</dbReference>
<keyword evidence="4" id="KW-0057">Aromatic amino acid biosynthesis</keyword>
<dbReference type="PANTHER" id="PTHR21022">
    <property type="entry name" value="PREPHENATE DEHYDRATASE P PROTEIN"/>
    <property type="match status" value="1"/>
</dbReference>
<name>A0A3B7N265_9BACT</name>
<evidence type="ECO:0000256" key="6">
    <source>
        <dbReference type="ARBA" id="ARBA00023239"/>
    </source>
</evidence>
<feature type="region of interest" description="Disordered" evidence="9">
    <location>
        <begin position="1"/>
        <end position="20"/>
    </location>
</feature>
<keyword evidence="3" id="KW-0028">Amino-acid biosynthesis</keyword>
<dbReference type="GO" id="GO:0004664">
    <property type="term" value="F:prephenate dehydratase activity"/>
    <property type="evidence" value="ECO:0007669"/>
    <property type="project" value="UniProtKB-EC"/>
</dbReference>
<dbReference type="InterPro" id="IPR008242">
    <property type="entry name" value="Chor_mutase/pphenate_deHydtase"/>
</dbReference>
<feature type="compositionally biased region" description="Polar residues" evidence="9">
    <location>
        <begin position="1"/>
        <end position="17"/>
    </location>
</feature>
<dbReference type="Gene3D" id="3.40.190.10">
    <property type="entry name" value="Periplasmic binding protein-like II"/>
    <property type="match status" value="2"/>
</dbReference>
<dbReference type="RefSeq" id="WP_119054028.1">
    <property type="nucleotide sequence ID" value="NZ_CP032157.1"/>
</dbReference>
<keyword evidence="13" id="KW-1185">Reference proteome</keyword>
<gene>
    <name evidence="12" type="ORF">D3H65_30995</name>
</gene>
<protein>
    <recommendedName>
        <fullName evidence="2">prephenate dehydratase</fullName>
        <ecNumber evidence="2">4.2.1.51</ecNumber>
    </recommendedName>
</protein>
<evidence type="ECO:0000313" key="13">
    <source>
        <dbReference type="Proteomes" id="UP000263900"/>
    </source>
</evidence>
<evidence type="ECO:0000313" key="12">
    <source>
        <dbReference type="EMBL" id="AXY78155.1"/>
    </source>
</evidence>
<dbReference type="InterPro" id="IPR001086">
    <property type="entry name" value="Preph_deHydtase"/>
</dbReference>
<dbReference type="PIRSF" id="PIRSF001500">
    <property type="entry name" value="Chor_mut_pdt_Ppr"/>
    <property type="match status" value="1"/>
</dbReference>
<dbReference type="GO" id="GO:0009094">
    <property type="term" value="P:L-phenylalanine biosynthetic process"/>
    <property type="evidence" value="ECO:0007669"/>
    <property type="project" value="UniProtKB-UniPathway"/>
</dbReference>
<dbReference type="KEGG" id="pseg:D3H65_30995"/>
<dbReference type="CDD" id="cd04905">
    <property type="entry name" value="ACT_CM-PDT"/>
    <property type="match status" value="1"/>
</dbReference>
<dbReference type="Gene3D" id="3.30.70.260">
    <property type="match status" value="1"/>
</dbReference>
<dbReference type="PROSITE" id="PS51171">
    <property type="entry name" value="PREPHENATE_DEHYDR_3"/>
    <property type="match status" value="1"/>
</dbReference>
<evidence type="ECO:0000256" key="7">
    <source>
        <dbReference type="ARBA" id="ARBA00047848"/>
    </source>
</evidence>
<comment type="catalytic activity">
    <reaction evidence="7">
        <text>prephenate + H(+) = 3-phenylpyruvate + CO2 + H2O</text>
        <dbReference type="Rhea" id="RHEA:21648"/>
        <dbReference type="ChEBI" id="CHEBI:15377"/>
        <dbReference type="ChEBI" id="CHEBI:15378"/>
        <dbReference type="ChEBI" id="CHEBI:16526"/>
        <dbReference type="ChEBI" id="CHEBI:18005"/>
        <dbReference type="ChEBI" id="CHEBI:29934"/>
        <dbReference type="EC" id="4.2.1.51"/>
    </reaction>
</comment>
<dbReference type="CDD" id="cd13631">
    <property type="entry name" value="PBP2_Ct-PDT_like"/>
    <property type="match status" value="1"/>
</dbReference>
<reference evidence="12 13" key="1">
    <citation type="submission" date="2018-09" db="EMBL/GenBank/DDBJ databases">
        <title>Genome sequencing of strain 6GH32-13.</title>
        <authorList>
            <person name="Weon H.-Y."/>
            <person name="Heo J."/>
            <person name="Kwon S.-W."/>
        </authorList>
    </citation>
    <scope>NUCLEOTIDE SEQUENCE [LARGE SCALE GENOMIC DNA]</scope>
    <source>
        <strain evidence="12 13">5GH32-13</strain>
    </source>
</reference>
<dbReference type="EC" id="4.2.1.51" evidence="2"/>
<evidence type="ECO:0000256" key="8">
    <source>
        <dbReference type="PIRSR" id="PIRSR001500-2"/>
    </source>
</evidence>
<dbReference type="InterPro" id="IPR002912">
    <property type="entry name" value="ACT_dom"/>
</dbReference>
<evidence type="ECO:0000256" key="9">
    <source>
        <dbReference type="SAM" id="MobiDB-lite"/>
    </source>
</evidence>
<keyword evidence="6" id="KW-0456">Lyase</keyword>
<evidence type="ECO:0000256" key="1">
    <source>
        <dbReference type="ARBA" id="ARBA00004741"/>
    </source>
</evidence>
<evidence type="ECO:0000259" key="10">
    <source>
        <dbReference type="PROSITE" id="PS51171"/>
    </source>
</evidence>
<feature type="domain" description="Prephenate dehydratase" evidence="10">
    <location>
        <begin position="24"/>
        <end position="201"/>
    </location>
</feature>
<evidence type="ECO:0000256" key="3">
    <source>
        <dbReference type="ARBA" id="ARBA00022605"/>
    </source>
</evidence>
<dbReference type="UniPathway" id="UPA00121">
    <property type="reaction ID" value="UER00345"/>
</dbReference>
<dbReference type="OrthoDB" id="9802281at2"/>
<dbReference type="EMBL" id="CP032157">
    <property type="protein sequence ID" value="AXY78155.1"/>
    <property type="molecule type" value="Genomic_DNA"/>
</dbReference>
<dbReference type="AlphaFoldDB" id="A0A3B7N265"/>
<dbReference type="GO" id="GO:0005737">
    <property type="term" value="C:cytoplasm"/>
    <property type="evidence" value="ECO:0007669"/>
    <property type="project" value="TreeGrafter"/>
</dbReference>
<dbReference type="Proteomes" id="UP000263900">
    <property type="component" value="Chromosome"/>
</dbReference>
<evidence type="ECO:0000256" key="5">
    <source>
        <dbReference type="ARBA" id="ARBA00023222"/>
    </source>
</evidence>
<dbReference type="PANTHER" id="PTHR21022:SF19">
    <property type="entry name" value="PREPHENATE DEHYDRATASE-RELATED"/>
    <property type="match status" value="1"/>
</dbReference>
<comment type="pathway">
    <text evidence="1">Amino-acid biosynthesis; L-phenylalanine biosynthesis; phenylpyruvate from prephenate: step 1/1.</text>
</comment>
<evidence type="ECO:0000256" key="2">
    <source>
        <dbReference type="ARBA" id="ARBA00013147"/>
    </source>
</evidence>
<dbReference type="InterPro" id="IPR045865">
    <property type="entry name" value="ACT-like_dom_sf"/>
</dbReference>